<gene>
    <name evidence="1" type="ORF">C4K46_05290</name>
</gene>
<reference evidence="1 2" key="1">
    <citation type="submission" date="2018-02" db="EMBL/GenBank/DDBJ databases">
        <title>Draft genome sequence of Streptococcus oricebi CCUG 70868T type strain.</title>
        <authorList>
            <person name="Mendez V."/>
            <person name="Salva-Serra F."/>
            <person name="Jaen-Luchoro D."/>
            <person name="Gonzales-Siles L."/>
            <person name="Karlsson R."/>
            <person name="Engstrom-Jakobsson H."/>
            <person name="Busquets A."/>
            <person name="Gomila M."/>
            <person name="Pineiro-Iglesias B."/>
            <person name="Bennasar-Figueras A."/>
            <person name="Seeger M."/>
            <person name="Moore E."/>
        </authorList>
    </citation>
    <scope>NUCLEOTIDE SEQUENCE [LARGE SCALE GENOMIC DNA]</scope>
    <source>
        <strain evidence="1 2">CCUG 70868</strain>
    </source>
</reference>
<dbReference type="GO" id="GO:0003887">
    <property type="term" value="F:DNA-directed DNA polymerase activity"/>
    <property type="evidence" value="ECO:0007669"/>
    <property type="project" value="UniProtKB-EC"/>
</dbReference>
<dbReference type="Proteomes" id="UP001519296">
    <property type="component" value="Unassembled WGS sequence"/>
</dbReference>
<sequence length="294" mass="33776">MKVEEIRDLQPQLLANFQQILEQDRLSHAYLFSGNFASFELAILLAQTLFCPEKKDTWACGTCRSCRLIAEEDFSDLTILRPVNNLIKTERVRDLLRNFSQTGLESQQQVFIIDQAEKMHANAANSLLKVIEEPQTDIYIFFLTSDEYHILPTIKSRTQLFHFPKNQAYLQELLERQGLVKTEARLLATYSQSLGEAQSLAKTSGFFSLASECQTLIKLGLDGTNQAYLQAGKLSSLAEDKDKQGQVFRLLEIYLAQQKTHPRGFAYLERLFKAQQMWRANVSFQNCLEYLWLG</sequence>
<keyword evidence="1" id="KW-0808">Transferase</keyword>
<dbReference type="InterPro" id="IPR050238">
    <property type="entry name" value="DNA_Rep/Repair_Clamp_Loader"/>
</dbReference>
<dbReference type="PANTHER" id="PTHR11669">
    <property type="entry name" value="REPLICATION FACTOR C / DNA POLYMERASE III GAMMA-TAU SUBUNIT"/>
    <property type="match status" value="1"/>
</dbReference>
<dbReference type="SUPFAM" id="SSF52540">
    <property type="entry name" value="P-loop containing nucleoside triphosphate hydrolases"/>
    <property type="match status" value="1"/>
</dbReference>
<proteinExistence type="predicted"/>
<keyword evidence="1" id="KW-0548">Nucleotidyltransferase</keyword>
<dbReference type="Gene3D" id="3.40.50.300">
    <property type="entry name" value="P-loop containing nucleotide triphosphate hydrolases"/>
    <property type="match status" value="1"/>
</dbReference>
<dbReference type="EC" id="2.7.7.7" evidence="1"/>
<dbReference type="RefSeq" id="WP_209627853.1">
    <property type="nucleotide sequence ID" value="NZ_PRDG01000003.1"/>
</dbReference>
<dbReference type="InterPro" id="IPR027417">
    <property type="entry name" value="P-loop_NTPase"/>
</dbReference>
<name>A0ABS5B4A3_9STRE</name>
<evidence type="ECO:0000313" key="2">
    <source>
        <dbReference type="Proteomes" id="UP001519296"/>
    </source>
</evidence>
<keyword evidence="2" id="KW-1185">Reference proteome</keyword>
<organism evidence="1 2">
    <name type="scientific">Streptococcus oricebi</name>
    <dbReference type="NCBI Taxonomy" id="1547447"/>
    <lineage>
        <taxon>Bacteria</taxon>
        <taxon>Bacillati</taxon>
        <taxon>Bacillota</taxon>
        <taxon>Bacilli</taxon>
        <taxon>Lactobacillales</taxon>
        <taxon>Streptococcaceae</taxon>
        <taxon>Streptococcus</taxon>
    </lineage>
</organism>
<protein>
    <submittedName>
        <fullName evidence="1">DNA polymerase III subunit delta</fullName>
        <ecNumber evidence="1">2.7.7.7</ecNumber>
    </submittedName>
</protein>
<comment type="caution">
    <text evidence="1">The sequence shown here is derived from an EMBL/GenBank/DDBJ whole genome shotgun (WGS) entry which is preliminary data.</text>
</comment>
<accession>A0ABS5B4A3</accession>
<dbReference type="EMBL" id="PRDG01000003">
    <property type="protein sequence ID" value="MBP2623351.1"/>
    <property type="molecule type" value="Genomic_DNA"/>
</dbReference>
<dbReference type="Pfam" id="PF13177">
    <property type="entry name" value="DNA_pol3_delta2"/>
    <property type="match status" value="1"/>
</dbReference>
<dbReference type="NCBIfam" id="NF005581">
    <property type="entry name" value="PRK07276.1"/>
    <property type="match status" value="1"/>
</dbReference>
<dbReference type="PANTHER" id="PTHR11669:SF8">
    <property type="entry name" value="DNA POLYMERASE III SUBUNIT DELTA"/>
    <property type="match status" value="1"/>
</dbReference>
<evidence type="ECO:0000313" key="1">
    <source>
        <dbReference type="EMBL" id="MBP2623351.1"/>
    </source>
</evidence>